<evidence type="ECO:0000256" key="4">
    <source>
        <dbReference type="SAM" id="MobiDB-lite"/>
    </source>
</evidence>
<dbReference type="Pfam" id="PF00486">
    <property type="entry name" value="Trans_reg_C"/>
    <property type="match status" value="1"/>
</dbReference>
<dbReference type="RefSeq" id="WP_379576118.1">
    <property type="nucleotide sequence ID" value="NZ_JBHUFV010000047.1"/>
</dbReference>
<reference evidence="7" key="1">
    <citation type="journal article" date="2019" name="Int. J. Syst. Evol. Microbiol.">
        <title>The Global Catalogue of Microorganisms (GCM) 10K type strain sequencing project: providing services to taxonomists for standard genome sequencing and annotation.</title>
        <authorList>
            <consortium name="The Broad Institute Genomics Platform"/>
            <consortium name="The Broad Institute Genome Sequencing Center for Infectious Disease"/>
            <person name="Wu L."/>
            <person name="Ma J."/>
        </authorList>
    </citation>
    <scope>NUCLEOTIDE SEQUENCE [LARGE SCALE GENOMIC DNA]</scope>
    <source>
        <strain evidence="7">ICMP 6774ER</strain>
    </source>
</reference>
<dbReference type="InterPro" id="IPR002182">
    <property type="entry name" value="NB-ARC"/>
</dbReference>
<dbReference type="PROSITE" id="PS51755">
    <property type="entry name" value="OMPR_PHOB"/>
    <property type="match status" value="1"/>
</dbReference>
<dbReference type="SUPFAM" id="SSF48452">
    <property type="entry name" value="TPR-like"/>
    <property type="match status" value="2"/>
</dbReference>
<evidence type="ECO:0000256" key="1">
    <source>
        <dbReference type="ARBA" id="ARBA00005820"/>
    </source>
</evidence>
<comment type="similarity">
    <text evidence="1">Belongs to the AfsR/DnrI/RedD regulatory family.</text>
</comment>
<feature type="domain" description="OmpR/PhoB-type" evidence="5">
    <location>
        <begin position="1"/>
        <end position="96"/>
    </location>
</feature>
<dbReference type="Gene3D" id="1.10.10.10">
    <property type="entry name" value="Winged helix-like DNA-binding domain superfamily/Winged helix DNA-binding domain"/>
    <property type="match status" value="1"/>
</dbReference>
<dbReference type="Gene3D" id="1.25.40.10">
    <property type="entry name" value="Tetratricopeptide repeat domain"/>
    <property type="match status" value="3"/>
</dbReference>
<dbReference type="InterPro" id="IPR016032">
    <property type="entry name" value="Sig_transdc_resp-reg_C-effctor"/>
</dbReference>
<dbReference type="Pfam" id="PF25872">
    <property type="entry name" value="HTH_77"/>
    <property type="match status" value="1"/>
</dbReference>
<dbReference type="InterPro" id="IPR001867">
    <property type="entry name" value="OmpR/PhoB-type_DNA-bd"/>
</dbReference>
<dbReference type="SUPFAM" id="SSF52540">
    <property type="entry name" value="P-loop containing nucleoside triphosphate hydrolases"/>
    <property type="match status" value="1"/>
</dbReference>
<dbReference type="InterPro" id="IPR005158">
    <property type="entry name" value="BTAD"/>
</dbReference>
<keyword evidence="2 3" id="KW-0238">DNA-binding</keyword>
<protein>
    <submittedName>
        <fullName evidence="6">BTAD domain-containing putative transcriptional regulator</fullName>
    </submittedName>
</protein>
<dbReference type="InterPro" id="IPR011990">
    <property type="entry name" value="TPR-like_helical_dom_sf"/>
</dbReference>
<dbReference type="SMART" id="SM01043">
    <property type="entry name" value="BTAD"/>
    <property type="match status" value="1"/>
</dbReference>
<dbReference type="Pfam" id="PF03704">
    <property type="entry name" value="BTAD"/>
    <property type="match status" value="1"/>
</dbReference>
<organism evidence="6 7">
    <name type="scientific">Nonomuraea mangrovi</name>
    <dbReference type="NCBI Taxonomy" id="2316207"/>
    <lineage>
        <taxon>Bacteria</taxon>
        <taxon>Bacillati</taxon>
        <taxon>Actinomycetota</taxon>
        <taxon>Actinomycetes</taxon>
        <taxon>Streptosporangiales</taxon>
        <taxon>Streptosporangiaceae</taxon>
        <taxon>Nonomuraea</taxon>
    </lineage>
</organism>
<evidence type="ECO:0000313" key="6">
    <source>
        <dbReference type="EMBL" id="MFD1936016.1"/>
    </source>
</evidence>
<sequence>MRFGVLGPLAVWSTEGRALRIPEAKVRALLADLLAHAGRPVSADRLIEDLWGDSPPGKPAAALRVKVSQLRRVLEEAEQDGRQRLAFAPAGYALRVEPGALDADRFETLAERAHASDDPATKVALLADALALWRGEPFADVADEAFVGPARARLAERRLVAIEEQAEARLALGEHALLAAELADLVGEHPLRERLRAVHLRALYRAGRQSEALDSYARLRALLAEELGLDPGPELVALHQAILEQDPALDAAPTTRTNLPVPMTGLIGRESATAEVRSLVEAHRLVTLTGPGGVGKTRLALEVAARLEGAHPDGVWLVELGARPATVGVVDAIAAVMGVRDDRAAGKRGADATERLVDVLRAKRALLVLDNCEHVVDQVAAVAETLLRSAPSLRILATSQEALAIDGERLWAVRPLDLPSGTGDPAASSAVRLFAARAAAAAPGFALDEHNAEAVAAVCRRLDGLPLALELAASRMRVLSPAQLAERLDDRFRLLGAGRRDAPARQQTLRAMIDWSWELLTGAERVVLRRLAVHADGCTLEAAEAVCSGEGVRPADVLDLLARLVDRSLVVTVSGAQGIRYRLLESVAAYCLERMEEERELDCVRRRHARHYLALAEGSERRAEGQARRLATLDTESANLRTALETAAEQGSAETALRLANAMARYFLLRCRFDEGRRALALALSVRDEPQPAHGVTTGGVPIGGVSAGGVSTGGVSAGGVSAGGVSAGGVSAGGVPIGGGAIHGGPGGGGPDDGGWAVDGPVSGGAVSSGAGHGGTIRGSSDRGVLSEGHAALRAQAEIWEMGLTMRLGIAVDVGQRAESALAVLEAAGDAEALARAQWFLGFTTWGHGDLACSEKLVGRSLETFETLDDRWGTAAALAARAVHGMIRGDFAAAERDGKRSAALFEELDDHWGVLQAVEPLAMLAEIGGDYDGAAALHSQGLAMAEELELWFEVSRSMSGLGRIALLKGDYARADDLHERARRLAATHAHPYAQQFAEVGLALSARRQGRLDAAEKHLRTWLDWITKVEGESGAALLLAELGFIAELRGDAELAMSLHREGHAHAGATSDPRAIALALEGMAGAASLAGDHRQAARLLGSAAAARESVGRPLPAAERGDVERITARCVEALDEENFLAEFRTGAREPAAV</sequence>
<evidence type="ECO:0000313" key="7">
    <source>
        <dbReference type="Proteomes" id="UP001597368"/>
    </source>
</evidence>
<evidence type="ECO:0000259" key="5">
    <source>
        <dbReference type="PROSITE" id="PS51755"/>
    </source>
</evidence>
<evidence type="ECO:0000256" key="2">
    <source>
        <dbReference type="ARBA" id="ARBA00023125"/>
    </source>
</evidence>
<feature type="compositionally biased region" description="Low complexity" evidence="4">
    <location>
        <begin position="755"/>
        <end position="771"/>
    </location>
</feature>
<dbReference type="Pfam" id="PF00931">
    <property type="entry name" value="NB-ARC"/>
    <property type="match status" value="1"/>
</dbReference>
<dbReference type="InterPro" id="IPR058852">
    <property type="entry name" value="HTH_77"/>
</dbReference>
<evidence type="ECO:0000256" key="3">
    <source>
        <dbReference type="PROSITE-ProRule" id="PRU01091"/>
    </source>
</evidence>
<dbReference type="PRINTS" id="PR00364">
    <property type="entry name" value="DISEASERSIST"/>
</dbReference>
<feature type="DNA-binding region" description="OmpR/PhoB-type" evidence="3">
    <location>
        <begin position="1"/>
        <end position="96"/>
    </location>
</feature>
<dbReference type="InterPro" id="IPR036388">
    <property type="entry name" value="WH-like_DNA-bd_sf"/>
</dbReference>
<dbReference type="EMBL" id="JBHUFV010000047">
    <property type="protein sequence ID" value="MFD1936016.1"/>
    <property type="molecule type" value="Genomic_DNA"/>
</dbReference>
<dbReference type="SMART" id="SM00862">
    <property type="entry name" value="Trans_reg_C"/>
    <property type="match status" value="1"/>
</dbReference>
<accession>A0ABW4T2N2</accession>
<proteinExistence type="inferred from homology"/>
<name>A0ABW4T2N2_9ACTN</name>
<dbReference type="SUPFAM" id="SSF46894">
    <property type="entry name" value="C-terminal effector domain of the bipartite response regulators"/>
    <property type="match status" value="1"/>
</dbReference>
<feature type="region of interest" description="Disordered" evidence="4">
    <location>
        <begin position="742"/>
        <end position="784"/>
    </location>
</feature>
<comment type="caution">
    <text evidence="6">The sequence shown here is derived from an EMBL/GenBank/DDBJ whole genome shotgun (WGS) entry which is preliminary data.</text>
</comment>
<dbReference type="Gene3D" id="3.40.50.300">
    <property type="entry name" value="P-loop containing nucleotide triphosphate hydrolases"/>
    <property type="match status" value="1"/>
</dbReference>
<gene>
    <name evidence="6" type="ORF">ACFSKW_31560</name>
</gene>
<keyword evidence="7" id="KW-1185">Reference proteome</keyword>
<dbReference type="PANTHER" id="PTHR47691">
    <property type="entry name" value="REGULATOR-RELATED"/>
    <property type="match status" value="1"/>
</dbReference>
<dbReference type="Proteomes" id="UP001597368">
    <property type="component" value="Unassembled WGS sequence"/>
</dbReference>
<dbReference type="CDD" id="cd15831">
    <property type="entry name" value="BTAD"/>
    <property type="match status" value="1"/>
</dbReference>
<feature type="compositionally biased region" description="Gly residues" evidence="4">
    <location>
        <begin position="742"/>
        <end position="754"/>
    </location>
</feature>
<dbReference type="PANTHER" id="PTHR47691:SF3">
    <property type="entry name" value="HTH-TYPE TRANSCRIPTIONAL REGULATOR RV0890C-RELATED"/>
    <property type="match status" value="1"/>
</dbReference>
<dbReference type="InterPro" id="IPR027417">
    <property type="entry name" value="P-loop_NTPase"/>
</dbReference>